<dbReference type="Gene3D" id="3.40.50.720">
    <property type="entry name" value="NAD(P)-binding Rossmann-like Domain"/>
    <property type="match status" value="1"/>
</dbReference>
<evidence type="ECO:0000256" key="2">
    <source>
        <dbReference type="ARBA" id="ARBA00023002"/>
    </source>
</evidence>
<sequence length="261" mass="25970">MSTTPTAVISGAAQGIGAATAGHLAGQGWRVVVLDLNGPGAKAVAAALDAAHPVAGGHLGLGCDVSDESAVGAAVARAADAGGRIDAVVAGAGNLVRGPAAELDLGSWQRHLDIHLTGSFLLARAAFPRLSAAHGSVVTIASVGSTFGLPRRVAYSAAKSGIVGMTRTLAAEWGPHGVRVNAVAPGYVNTEMVRSGLDAGTLDRDALLARTPLRRLAEPEDIAAAIGFLVSPGAGFVNGAVLPVDGGLTIDGTFDHIAFTQ</sequence>
<dbReference type="FunFam" id="3.40.50.720:FF:000084">
    <property type="entry name" value="Short-chain dehydrogenase reductase"/>
    <property type="match status" value="1"/>
</dbReference>
<dbReference type="InterPro" id="IPR036291">
    <property type="entry name" value="NAD(P)-bd_dom_sf"/>
</dbReference>
<dbReference type="EMBL" id="RIBZ01000283">
    <property type="protein sequence ID" value="RNG20728.1"/>
    <property type="molecule type" value="Genomic_DNA"/>
</dbReference>
<protein>
    <submittedName>
        <fullName evidence="3">SDR family oxidoreductase</fullName>
    </submittedName>
</protein>
<dbReference type="PRINTS" id="PR00080">
    <property type="entry name" value="SDRFAMILY"/>
</dbReference>
<accession>A0A3M8VSI5</accession>
<dbReference type="CDD" id="cd05233">
    <property type="entry name" value="SDR_c"/>
    <property type="match status" value="1"/>
</dbReference>
<evidence type="ECO:0000256" key="1">
    <source>
        <dbReference type="ARBA" id="ARBA00006484"/>
    </source>
</evidence>
<dbReference type="SUPFAM" id="SSF51735">
    <property type="entry name" value="NAD(P)-binding Rossmann-fold domains"/>
    <property type="match status" value="1"/>
</dbReference>
<dbReference type="Proteomes" id="UP000275401">
    <property type="component" value="Unassembled WGS sequence"/>
</dbReference>
<dbReference type="AlphaFoldDB" id="A0A3M8VSI5"/>
<keyword evidence="2" id="KW-0560">Oxidoreductase</keyword>
<name>A0A3M8VSI5_9ACTN</name>
<organism evidence="3 4">
    <name type="scientific">Streptomyces botrytidirepellens</name>
    <dbReference type="NCBI Taxonomy" id="2486417"/>
    <lineage>
        <taxon>Bacteria</taxon>
        <taxon>Bacillati</taxon>
        <taxon>Actinomycetota</taxon>
        <taxon>Actinomycetes</taxon>
        <taxon>Kitasatosporales</taxon>
        <taxon>Streptomycetaceae</taxon>
        <taxon>Streptomyces</taxon>
    </lineage>
</organism>
<evidence type="ECO:0000313" key="4">
    <source>
        <dbReference type="Proteomes" id="UP000275401"/>
    </source>
</evidence>
<gene>
    <name evidence="3" type="ORF">EEJ42_23530</name>
</gene>
<comment type="caution">
    <text evidence="3">The sequence shown here is derived from an EMBL/GenBank/DDBJ whole genome shotgun (WGS) entry which is preliminary data.</text>
</comment>
<evidence type="ECO:0000313" key="3">
    <source>
        <dbReference type="EMBL" id="RNG20728.1"/>
    </source>
</evidence>
<dbReference type="PROSITE" id="PS00061">
    <property type="entry name" value="ADH_SHORT"/>
    <property type="match status" value="1"/>
</dbReference>
<reference evidence="3 4" key="1">
    <citation type="submission" date="2018-11" db="EMBL/GenBank/DDBJ databases">
        <title>The Potential of Streptomyces as Biocontrol Agents against the Tomato grey mould, Botrytis cinerea (Gray mold) Frontiers in Microbiology.</title>
        <authorList>
            <person name="Li D."/>
        </authorList>
    </citation>
    <scope>NUCLEOTIDE SEQUENCE [LARGE SCALE GENOMIC DNA]</scope>
    <source>
        <strain evidence="3 4">NEAU-LD23</strain>
    </source>
</reference>
<dbReference type="PANTHER" id="PTHR24321">
    <property type="entry name" value="DEHYDROGENASES, SHORT CHAIN"/>
    <property type="match status" value="1"/>
</dbReference>
<dbReference type="RefSeq" id="WP_123102610.1">
    <property type="nucleotide sequence ID" value="NZ_RIBZ01000283.1"/>
</dbReference>
<dbReference type="PRINTS" id="PR00081">
    <property type="entry name" value="GDHRDH"/>
</dbReference>
<dbReference type="InterPro" id="IPR002347">
    <property type="entry name" value="SDR_fam"/>
</dbReference>
<comment type="similarity">
    <text evidence="1">Belongs to the short-chain dehydrogenases/reductases (SDR) family.</text>
</comment>
<dbReference type="Pfam" id="PF13561">
    <property type="entry name" value="adh_short_C2"/>
    <property type="match status" value="1"/>
</dbReference>
<keyword evidence="4" id="KW-1185">Reference proteome</keyword>
<dbReference type="InterPro" id="IPR020904">
    <property type="entry name" value="Sc_DH/Rdtase_CS"/>
</dbReference>
<dbReference type="GO" id="GO:0016491">
    <property type="term" value="F:oxidoreductase activity"/>
    <property type="evidence" value="ECO:0007669"/>
    <property type="project" value="UniProtKB-KW"/>
</dbReference>
<dbReference type="PANTHER" id="PTHR24321:SF8">
    <property type="entry name" value="ESTRADIOL 17-BETA-DEHYDROGENASE 8-RELATED"/>
    <property type="match status" value="1"/>
</dbReference>
<proteinExistence type="inferred from homology"/>